<dbReference type="SUPFAM" id="SSF51735">
    <property type="entry name" value="NAD(P)-binding Rossmann-fold domains"/>
    <property type="match status" value="1"/>
</dbReference>
<evidence type="ECO:0000256" key="2">
    <source>
        <dbReference type="ARBA" id="ARBA00023002"/>
    </source>
</evidence>
<evidence type="ECO:0000259" key="4">
    <source>
        <dbReference type="SMART" id="SM00822"/>
    </source>
</evidence>
<dbReference type="GO" id="GO:0016491">
    <property type="term" value="F:oxidoreductase activity"/>
    <property type="evidence" value="ECO:0007669"/>
    <property type="project" value="UniProtKB-KW"/>
</dbReference>
<dbReference type="InterPro" id="IPR002347">
    <property type="entry name" value="SDR_fam"/>
</dbReference>
<evidence type="ECO:0000256" key="1">
    <source>
        <dbReference type="ARBA" id="ARBA00006484"/>
    </source>
</evidence>
<dbReference type="RefSeq" id="WP_176842216.1">
    <property type="nucleotide sequence ID" value="NZ_FNBN01000002.1"/>
</dbReference>
<dbReference type="NCBIfam" id="NF004825">
    <property type="entry name" value="PRK06181.1"/>
    <property type="match status" value="1"/>
</dbReference>
<evidence type="ECO:0000256" key="3">
    <source>
        <dbReference type="RuleBase" id="RU000363"/>
    </source>
</evidence>
<proteinExistence type="inferred from homology"/>
<dbReference type="PROSITE" id="PS00061">
    <property type="entry name" value="ADH_SHORT"/>
    <property type="match status" value="1"/>
</dbReference>
<protein>
    <submittedName>
        <fullName evidence="5">Short-chain dehydrogenase</fullName>
    </submittedName>
</protein>
<reference evidence="5 6" key="1">
    <citation type="submission" date="2016-10" db="EMBL/GenBank/DDBJ databases">
        <authorList>
            <person name="de Groot N.N."/>
        </authorList>
    </citation>
    <scope>NUCLEOTIDE SEQUENCE [LARGE SCALE GENOMIC DNA]</scope>
    <source>
        <strain evidence="5 6">DSM 527</strain>
    </source>
</reference>
<keyword evidence="2" id="KW-0560">Oxidoreductase</keyword>
<dbReference type="InterPro" id="IPR036291">
    <property type="entry name" value="NAD(P)-bd_dom_sf"/>
</dbReference>
<dbReference type="EMBL" id="FNBN01000002">
    <property type="protein sequence ID" value="SDF62249.1"/>
    <property type="molecule type" value="Genomic_DNA"/>
</dbReference>
<comment type="similarity">
    <text evidence="1 3">Belongs to the short-chain dehydrogenases/reductases (SDR) family.</text>
</comment>
<dbReference type="PANTHER" id="PTHR44196">
    <property type="entry name" value="DEHYDROGENASE/REDUCTASE SDR FAMILY MEMBER 7B"/>
    <property type="match status" value="1"/>
</dbReference>
<dbReference type="GO" id="GO:0016020">
    <property type="term" value="C:membrane"/>
    <property type="evidence" value="ECO:0007669"/>
    <property type="project" value="TreeGrafter"/>
</dbReference>
<dbReference type="STRING" id="104663.SAMN04488121_102473"/>
<dbReference type="SMART" id="SM00822">
    <property type="entry name" value="PKS_KR"/>
    <property type="match status" value="1"/>
</dbReference>
<feature type="domain" description="Ketoreductase" evidence="4">
    <location>
        <begin position="4"/>
        <end position="184"/>
    </location>
</feature>
<organism evidence="5 6">
    <name type="scientific">Chitinophaga filiformis</name>
    <name type="common">Myxococcus filiformis</name>
    <name type="synonym">Flexibacter filiformis</name>
    <dbReference type="NCBI Taxonomy" id="104663"/>
    <lineage>
        <taxon>Bacteria</taxon>
        <taxon>Pseudomonadati</taxon>
        <taxon>Bacteroidota</taxon>
        <taxon>Chitinophagia</taxon>
        <taxon>Chitinophagales</taxon>
        <taxon>Chitinophagaceae</taxon>
        <taxon>Chitinophaga</taxon>
    </lineage>
</organism>
<dbReference type="AlphaFoldDB" id="A0A1G7MM74"/>
<dbReference type="InterPro" id="IPR057326">
    <property type="entry name" value="KR_dom"/>
</dbReference>
<evidence type="ECO:0000313" key="5">
    <source>
        <dbReference type="EMBL" id="SDF62249.1"/>
    </source>
</evidence>
<dbReference type="PRINTS" id="PR00080">
    <property type="entry name" value="SDRFAMILY"/>
</dbReference>
<dbReference type="PRINTS" id="PR00081">
    <property type="entry name" value="GDHRDH"/>
</dbReference>
<dbReference type="PANTHER" id="PTHR44196:SF1">
    <property type="entry name" value="DEHYDROGENASE_REDUCTASE SDR FAMILY MEMBER 7B"/>
    <property type="match status" value="1"/>
</dbReference>
<accession>A0A1G7MM74</accession>
<name>A0A1G7MM74_CHIFI</name>
<dbReference type="Gene3D" id="3.40.50.720">
    <property type="entry name" value="NAD(P)-binding Rossmann-like Domain"/>
    <property type="match status" value="1"/>
</dbReference>
<evidence type="ECO:0000313" key="6">
    <source>
        <dbReference type="Proteomes" id="UP000199045"/>
    </source>
</evidence>
<sequence length="266" mass="28717">MQDKVVVITGGTSGIGKALTIASLHSGAKVAVCGRKPETLQTLEKELASGNLYTYTADVSKEEDCKNFIEQVIARLGKIDILINNAGISMRALFDDVDLKVLKQVMDINFWGTVYCTKYALPSILANKGTVVGVSSIAGYRGLPGRTGYSSSKFAMQGFLESLRTEHLHTGVNVMWVCPGFTSSNIRNTALNEEGRSQAETPLDESKLMSAETVAAAILKAVSKRKRTLVLTGQGKMTVLLSKLFPGLLDGIVYNHFKKEPGSPLK</sequence>
<dbReference type="Pfam" id="PF00106">
    <property type="entry name" value="adh_short"/>
    <property type="match status" value="1"/>
</dbReference>
<gene>
    <name evidence="5" type="ORF">SAMN04488121_102473</name>
</gene>
<dbReference type="Proteomes" id="UP000199045">
    <property type="component" value="Unassembled WGS sequence"/>
</dbReference>
<dbReference type="InterPro" id="IPR020904">
    <property type="entry name" value="Sc_DH/Rdtase_CS"/>
</dbReference>